<dbReference type="RefSeq" id="WP_063555965.1">
    <property type="nucleotide sequence ID" value="NZ_LITT01000034.1"/>
</dbReference>
<dbReference type="PATRIC" id="fig|1538.10.peg.2946"/>
<dbReference type="Pfam" id="PF06527">
    <property type="entry name" value="TniQ"/>
    <property type="match status" value="1"/>
</dbReference>
<dbReference type="Proteomes" id="UP000077407">
    <property type="component" value="Unassembled WGS sequence"/>
</dbReference>
<evidence type="ECO:0000259" key="1">
    <source>
        <dbReference type="Pfam" id="PF06527"/>
    </source>
</evidence>
<evidence type="ECO:0000259" key="2">
    <source>
        <dbReference type="Pfam" id="PF15978"/>
    </source>
</evidence>
<name>A0A162KPH4_9CLOT</name>
<feature type="domain" description="Transposon Tn7 transposition protein TnsD C-terminal" evidence="2">
    <location>
        <begin position="203"/>
        <end position="313"/>
    </location>
</feature>
<feature type="domain" description="TniQ" evidence="1">
    <location>
        <begin position="4"/>
        <end position="160"/>
    </location>
</feature>
<gene>
    <name evidence="3" type="ORF">WY13_02567</name>
</gene>
<evidence type="ECO:0000313" key="4">
    <source>
        <dbReference type="Proteomes" id="UP000077407"/>
    </source>
</evidence>
<evidence type="ECO:0008006" key="5">
    <source>
        <dbReference type="Google" id="ProtNLM"/>
    </source>
</evidence>
<comment type="caution">
    <text evidence="3">The sequence shown here is derived from an EMBL/GenBank/DDBJ whole genome shotgun (WGS) entry which is preliminary data.</text>
</comment>
<dbReference type="Pfam" id="PF15978">
    <property type="entry name" value="TnsD"/>
    <property type="match status" value="2"/>
</dbReference>
<sequence length="522" mass="61612">MINVFPKMYNDELLYSVIARYRRMCGLINKGAVIEDFYGRRQGMFQMLFPLHLNKLSSMIPLGNKITGEKLLLEHTMYPFYTKFLSEQISYSIKDSMLNKTNVSIMVKTCLNSRNVSVNKYLKYCPICVAEDKKTLGESYWRREHQFTGVFFCSKHMVQLQESKVMMRKINNQYVCPDDIKITNVSSINEEYKKYNLKYISLVKELIGADEKRLELFDINRFYRFKLYEIGLATKCGIIYNKKLFDRFSKFYPRGYLYLLKSSLGDDAENSWLCKFFSNKHNKSIVKHLLLLQFLRSSISEMFDKAENVEFKKSNYKKQIQVSKLDLNERKKEWMKIIHDNPDSLRCELRNINKAVYSYIYKYDRDWYHEVTPKNVKRNKGASIDWNKRDAEFLEKVKAAVNNIKNRSGKPVRISVGSIKRETGIEKKLDNIKLVKTRKYIETVVESKEEYLIRKIEWGITEILGNGETISKNKIRKKCVLNCYRTGKTKKFINDVIDTELDNINGISKPIEKNLYVSESLL</sequence>
<reference evidence="3 4" key="1">
    <citation type="journal article" date="2015" name="Biotechnol. Bioeng.">
        <title>Genome sequence and phenotypic characterization of Caulobacter segnis.</title>
        <authorList>
            <person name="Patel S."/>
            <person name="Fletcher B."/>
            <person name="Scott D.C."/>
            <person name="Ely B."/>
        </authorList>
    </citation>
    <scope>NUCLEOTIDE SEQUENCE [LARGE SCALE GENOMIC DNA]</scope>
    <source>
        <strain evidence="3 4">ERI-2</strain>
    </source>
</reference>
<proteinExistence type="predicted"/>
<dbReference type="InterPro" id="IPR009492">
    <property type="entry name" value="TniQ"/>
</dbReference>
<organism evidence="3 4">
    <name type="scientific">Clostridium ljungdahlii</name>
    <dbReference type="NCBI Taxonomy" id="1538"/>
    <lineage>
        <taxon>Bacteria</taxon>
        <taxon>Bacillati</taxon>
        <taxon>Bacillota</taxon>
        <taxon>Clostridia</taxon>
        <taxon>Eubacteriales</taxon>
        <taxon>Clostridiaceae</taxon>
        <taxon>Clostridium</taxon>
    </lineage>
</organism>
<feature type="domain" description="Transposon Tn7 transposition protein TnsD C-terminal" evidence="2">
    <location>
        <begin position="314"/>
        <end position="432"/>
    </location>
</feature>
<evidence type="ECO:0000313" key="3">
    <source>
        <dbReference type="EMBL" id="OAA85082.1"/>
    </source>
</evidence>
<dbReference type="InterPro" id="IPR032750">
    <property type="entry name" value="TnsD_C"/>
</dbReference>
<dbReference type="EMBL" id="LITT01000034">
    <property type="protein sequence ID" value="OAA85082.1"/>
    <property type="molecule type" value="Genomic_DNA"/>
</dbReference>
<dbReference type="AlphaFoldDB" id="A0A162KPH4"/>
<dbReference type="OrthoDB" id="470139at2"/>
<accession>A0A162KPH4</accession>
<protein>
    <recommendedName>
        <fullName evidence="5">Transposon Tn7 transposition protein TnsD C-termianl domain-containing protein</fullName>
    </recommendedName>
</protein>